<dbReference type="GeneID" id="93584118"/>
<name>A0A437A8V6_ARTFL</name>
<proteinExistence type="predicted"/>
<gene>
    <name evidence="2" type="ORF">DFL_001807</name>
</gene>
<sequence>MDPGNQTMYNSQLGIRALNAKSNHDGPAAASFTEYSSKRNRQPFQLTNSPAKRTKLSGPPGRAESLLYGRKNQNSVVARGSDEIELSRNTQLSDANKGPLRQNYLKDSDKGNNLNGMMRPATGVDAVTEATAEKLTLSDRREGPTNLGDLPVADGSIQLSKTPPPFSVEFEANESPLPPTIRQRHASPDTIKRGLEEIYSSGKRKTHRERVELGSTPEWSPTRKLRLNAPRDPTDHYYPAVSTGIKDKGYRMFLEHREALQWEIRLLEDELVVERRKALVGKGLEATVSTPDEVSSFITQCLDINDEEITRNVAAVQSARELDIDLHHKLPRGKISSQNGMKDLSALTFTEYNTTAQTPNSGSLNLRFLQGYSHENLLHFKATMEVLPIGGPVVNNLKIECSDWARTELGQTLSKLSMERNISIALYSISSYATLARRRAECWVLLQSRFSRFIPVATQSEPSLRPSRPLEDGSKVARRLLVANLPRRKMTFRGRNALSNTHTSAEAEVSLSWHIDIKTTGESYSDVSANIKLLPGDADEIRVTQQMSNLFKTLVGEYGFMEGASRLLGTLFGTV</sequence>
<dbReference type="OrthoDB" id="5312088at2759"/>
<evidence type="ECO:0000256" key="1">
    <source>
        <dbReference type="SAM" id="MobiDB-lite"/>
    </source>
</evidence>
<protein>
    <submittedName>
        <fullName evidence="2">Uncharacterized protein</fullName>
    </submittedName>
</protein>
<comment type="caution">
    <text evidence="2">The sequence shown here is derived from an EMBL/GenBank/DDBJ whole genome shotgun (WGS) entry which is preliminary data.</text>
</comment>
<evidence type="ECO:0000313" key="3">
    <source>
        <dbReference type="Proteomes" id="UP000283090"/>
    </source>
</evidence>
<accession>A0A437A8V6</accession>
<organism evidence="2 3">
    <name type="scientific">Arthrobotrys flagrans</name>
    <name type="common">Nematode-trapping fungus</name>
    <name type="synonym">Trichothecium flagrans</name>
    <dbReference type="NCBI Taxonomy" id="97331"/>
    <lineage>
        <taxon>Eukaryota</taxon>
        <taxon>Fungi</taxon>
        <taxon>Dikarya</taxon>
        <taxon>Ascomycota</taxon>
        <taxon>Pezizomycotina</taxon>
        <taxon>Orbiliomycetes</taxon>
        <taxon>Orbiliales</taxon>
        <taxon>Orbiliaceae</taxon>
        <taxon>Arthrobotrys</taxon>
    </lineage>
</organism>
<dbReference type="AlphaFoldDB" id="A0A437A8V6"/>
<reference evidence="2 3" key="1">
    <citation type="submission" date="2019-01" db="EMBL/GenBank/DDBJ databases">
        <title>Intercellular communication is required for trap formation in the nematode-trapping fungus Duddingtonia flagrans.</title>
        <authorList>
            <person name="Youssar L."/>
            <person name="Wernet V."/>
            <person name="Hensel N."/>
            <person name="Hildebrandt H.-G."/>
            <person name="Fischer R."/>
        </authorList>
    </citation>
    <scope>NUCLEOTIDE SEQUENCE [LARGE SCALE GENOMIC DNA]</scope>
    <source>
        <strain evidence="2 3">CBS H-5679</strain>
    </source>
</reference>
<dbReference type="RefSeq" id="XP_067493126.1">
    <property type="nucleotide sequence ID" value="XM_067630487.1"/>
</dbReference>
<dbReference type="STRING" id="97331.A0A437A8V6"/>
<dbReference type="EMBL" id="SAEB01000003">
    <property type="protein sequence ID" value="RVD87582.1"/>
    <property type="molecule type" value="Genomic_DNA"/>
</dbReference>
<feature type="compositionally biased region" description="Polar residues" evidence="1">
    <location>
        <begin position="42"/>
        <end position="51"/>
    </location>
</feature>
<dbReference type="VEuPathDB" id="FungiDB:DFL_001807"/>
<keyword evidence="3" id="KW-1185">Reference proteome</keyword>
<feature type="region of interest" description="Disordered" evidence="1">
    <location>
        <begin position="202"/>
        <end position="231"/>
    </location>
</feature>
<dbReference type="Proteomes" id="UP000283090">
    <property type="component" value="Unassembled WGS sequence"/>
</dbReference>
<evidence type="ECO:0000313" key="2">
    <source>
        <dbReference type="EMBL" id="RVD87582.1"/>
    </source>
</evidence>
<feature type="region of interest" description="Disordered" evidence="1">
    <location>
        <begin position="22"/>
        <end position="120"/>
    </location>
</feature>